<dbReference type="EMBL" id="SGXC01000001">
    <property type="protein sequence ID" value="RZS84784.1"/>
    <property type="molecule type" value="Genomic_DNA"/>
</dbReference>
<accession>A0A4Q7NIE0</accession>
<protein>
    <submittedName>
        <fullName evidence="1">Acetamidase/formamidase</fullName>
    </submittedName>
</protein>
<evidence type="ECO:0000313" key="2">
    <source>
        <dbReference type="Proteomes" id="UP000292445"/>
    </source>
</evidence>
<dbReference type="Gene3D" id="3.10.28.20">
    <property type="entry name" value="Acetamidase/Formamidase-like domains"/>
    <property type="match status" value="1"/>
</dbReference>
<dbReference type="PANTHER" id="PTHR31891">
    <property type="entry name" value="FORMAMIDASE C869.04-RELATED"/>
    <property type="match status" value="1"/>
</dbReference>
<evidence type="ECO:0000313" key="1">
    <source>
        <dbReference type="EMBL" id="RZS84784.1"/>
    </source>
</evidence>
<name>A0A4Q7NIE0_9BURK</name>
<organism evidence="1 2">
    <name type="scientific">Pigmentiphaga kullae</name>
    <dbReference type="NCBI Taxonomy" id="151784"/>
    <lineage>
        <taxon>Bacteria</taxon>
        <taxon>Pseudomonadati</taxon>
        <taxon>Pseudomonadota</taxon>
        <taxon>Betaproteobacteria</taxon>
        <taxon>Burkholderiales</taxon>
        <taxon>Alcaligenaceae</taxon>
        <taxon>Pigmentiphaga</taxon>
    </lineage>
</organism>
<dbReference type="Pfam" id="PF03069">
    <property type="entry name" value="FmdA_AmdA"/>
    <property type="match status" value="2"/>
</dbReference>
<reference evidence="1 2" key="1">
    <citation type="submission" date="2019-02" db="EMBL/GenBank/DDBJ databases">
        <title>Genomic Encyclopedia of Type Strains, Phase IV (KMG-IV): sequencing the most valuable type-strain genomes for metagenomic binning, comparative biology and taxonomic classification.</title>
        <authorList>
            <person name="Goeker M."/>
        </authorList>
    </citation>
    <scope>NUCLEOTIDE SEQUENCE [LARGE SCALE GENOMIC DNA]</scope>
    <source>
        <strain evidence="1 2">K24</strain>
    </source>
</reference>
<dbReference type="GO" id="GO:0016811">
    <property type="term" value="F:hydrolase activity, acting on carbon-nitrogen (but not peptide) bonds, in linear amides"/>
    <property type="evidence" value="ECO:0007669"/>
    <property type="project" value="InterPro"/>
</dbReference>
<dbReference type="InterPro" id="IPR004304">
    <property type="entry name" value="FmdA_AmdA"/>
</dbReference>
<dbReference type="PANTHER" id="PTHR31891:SF1">
    <property type="entry name" value="FORMAMIDASE C869.04-RELATED"/>
    <property type="match status" value="1"/>
</dbReference>
<dbReference type="AlphaFoldDB" id="A0A4Q7NIE0"/>
<comment type="caution">
    <text evidence="1">The sequence shown here is derived from an EMBL/GenBank/DDBJ whole genome shotgun (WGS) entry which is preliminary data.</text>
</comment>
<dbReference type="Proteomes" id="UP000292445">
    <property type="component" value="Unassembled WGS sequence"/>
</dbReference>
<proteinExistence type="predicted"/>
<dbReference type="Gene3D" id="2.60.120.580">
    <property type="entry name" value="Acetamidase/Formamidase-like domains"/>
    <property type="match status" value="2"/>
</dbReference>
<dbReference type="SUPFAM" id="SSF141130">
    <property type="entry name" value="Acetamidase/Formamidase-like"/>
    <property type="match status" value="1"/>
</dbReference>
<keyword evidence="2" id="KW-1185">Reference proteome</keyword>
<sequence length="341" mass="36017">MTTGDMTADHVLRCGPGTVVWGFLGPDVPPALRIRPGDTVRIDTVNAVGVPLPPDEALAFFGHHGLPLEGPVAEILEIMRTVPKDVGPHILTGPVQVEGAEPGDVLAVEILAVAPREPAYGVNFARPGAGALPELLKEPRLKLMRHDLAGGVARFDERIAIPLAPFMGTMGVAPTRKVSSIPPGPFGGNLDLKDLRPGAVLYLPVQVAGADFFVGDGHAAQGHGEVNLTGLETSMTGVFRFALHKARSLRWPMAETGEHYIAMGLDEDLDAAAELAVSQAVAVLRHFGELSEADAYALSSLAVDFEITQMVDGVKGVHGRIPKRLLAACPRAAGRRWGPLP</sequence>
<gene>
    <name evidence="1" type="ORF">EV675_0803</name>
</gene>